<feature type="chain" id="PRO_5043050741" description="Ferritin" evidence="16">
    <location>
        <begin position="20"/>
        <end position="217"/>
    </location>
</feature>
<dbReference type="PANTHER" id="PTHR11431">
    <property type="entry name" value="FERRITIN"/>
    <property type="match status" value="1"/>
</dbReference>
<dbReference type="EC" id="1.16.3.1" evidence="15"/>
<feature type="binding site" evidence="14">
    <location>
        <position position="90"/>
    </location>
    <ligand>
        <name>Fe cation</name>
        <dbReference type="ChEBI" id="CHEBI:24875"/>
        <label>1</label>
    </ligand>
</feature>
<comment type="catalytic activity">
    <reaction evidence="12 15">
        <text>4 Fe(2+) + O2 + 4 H(+) = 4 Fe(3+) + 2 H2O</text>
        <dbReference type="Rhea" id="RHEA:11148"/>
        <dbReference type="ChEBI" id="CHEBI:15377"/>
        <dbReference type="ChEBI" id="CHEBI:15378"/>
        <dbReference type="ChEBI" id="CHEBI:15379"/>
        <dbReference type="ChEBI" id="CHEBI:29033"/>
        <dbReference type="ChEBI" id="CHEBI:29034"/>
        <dbReference type="EC" id="1.16.3.1"/>
    </reaction>
</comment>
<feature type="signal peptide" evidence="16">
    <location>
        <begin position="1"/>
        <end position="19"/>
    </location>
</feature>
<feature type="binding site" evidence="14">
    <location>
        <position position="87"/>
    </location>
    <ligand>
        <name>Fe cation</name>
        <dbReference type="ChEBI" id="CHEBI:24875"/>
        <label>1</label>
    </ligand>
</feature>
<evidence type="ECO:0000256" key="6">
    <source>
        <dbReference type="ARBA" id="ARBA00022723"/>
    </source>
</evidence>
<evidence type="ECO:0000256" key="2">
    <source>
        <dbReference type="ARBA" id="ARBA00004613"/>
    </source>
</evidence>
<evidence type="ECO:0000256" key="11">
    <source>
        <dbReference type="ARBA" id="ARBA00023157"/>
    </source>
</evidence>
<dbReference type="GO" id="GO:0004322">
    <property type="term" value="F:ferroxidase activity"/>
    <property type="evidence" value="ECO:0007669"/>
    <property type="project" value="UniProtKB-EC"/>
</dbReference>
<dbReference type="InterPro" id="IPR009078">
    <property type="entry name" value="Ferritin-like_SF"/>
</dbReference>
<dbReference type="GO" id="GO:0005794">
    <property type="term" value="C:Golgi apparatus"/>
    <property type="evidence" value="ECO:0007669"/>
    <property type="project" value="UniProtKB-SubCell"/>
</dbReference>
<dbReference type="Gene3D" id="1.20.1260.10">
    <property type="match status" value="1"/>
</dbReference>
<comment type="subunit">
    <text evidence="13">Oligomer of 12 light (L) chains and 12 heavy (H) chains; L and H chains are disulfide-linked. The functional molecule forms a roughly spherical shell with a diameter of 12 nm and contains a central cavity into which the insoluble ferric iron core is deposited.</text>
</comment>
<evidence type="ECO:0000313" key="18">
    <source>
        <dbReference type="EMBL" id="KAK7872479.1"/>
    </source>
</evidence>
<dbReference type="InterPro" id="IPR009040">
    <property type="entry name" value="Ferritin-like_diiron"/>
</dbReference>
<keyword evidence="5" id="KW-0964">Secreted</keyword>
<evidence type="ECO:0000256" key="16">
    <source>
        <dbReference type="SAM" id="SignalP"/>
    </source>
</evidence>
<evidence type="ECO:0000256" key="1">
    <source>
        <dbReference type="ARBA" id="ARBA00004555"/>
    </source>
</evidence>
<keyword evidence="7 16" id="KW-0732">Signal</keyword>
<evidence type="ECO:0000256" key="9">
    <source>
        <dbReference type="ARBA" id="ARBA00023004"/>
    </source>
</evidence>
<dbReference type="EMBL" id="JAZDUA010000024">
    <property type="protein sequence ID" value="KAK7872479.1"/>
    <property type="molecule type" value="Genomic_DNA"/>
</dbReference>
<keyword evidence="4 15" id="KW-0409">Iron storage</keyword>
<evidence type="ECO:0000256" key="3">
    <source>
        <dbReference type="ARBA" id="ARBA00007513"/>
    </source>
</evidence>
<evidence type="ECO:0000256" key="13">
    <source>
        <dbReference type="ARBA" id="ARBA00063343"/>
    </source>
</evidence>
<comment type="similarity">
    <text evidence="3 15">Belongs to the ferritin family.</text>
</comment>
<evidence type="ECO:0000256" key="15">
    <source>
        <dbReference type="RuleBase" id="RU361145"/>
    </source>
</evidence>
<evidence type="ECO:0000256" key="5">
    <source>
        <dbReference type="ARBA" id="ARBA00022525"/>
    </source>
</evidence>
<dbReference type="AlphaFoldDB" id="A0AAN9VVP8"/>
<dbReference type="SUPFAM" id="SSF47240">
    <property type="entry name" value="Ferritin-like"/>
    <property type="match status" value="1"/>
</dbReference>
<feature type="domain" description="Ferritin-like diiron" evidence="17">
    <location>
        <begin position="35"/>
        <end position="193"/>
    </location>
</feature>
<keyword evidence="10" id="KW-0333">Golgi apparatus</keyword>
<keyword evidence="19" id="KW-1185">Reference proteome</keyword>
<dbReference type="FunFam" id="1.20.1260.10:FF:000017">
    <property type="entry name" value="Ferritin"/>
    <property type="match status" value="1"/>
</dbReference>
<name>A0AAN9VVP8_9ORTH</name>
<comment type="subcellular location">
    <subcellularLocation>
        <location evidence="1">Golgi apparatus</location>
    </subcellularLocation>
    <subcellularLocation>
        <location evidence="2">Secreted</location>
    </subcellularLocation>
</comment>
<dbReference type="GO" id="GO:0008199">
    <property type="term" value="F:ferric iron binding"/>
    <property type="evidence" value="ECO:0007669"/>
    <property type="project" value="InterPro"/>
</dbReference>
<accession>A0AAN9VVP8</accession>
<evidence type="ECO:0000256" key="7">
    <source>
        <dbReference type="ARBA" id="ARBA00022729"/>
    </source>
</evidence>
<dbReference type="CDD" id="cd01056">
    <property type="entry name" value="Euk_Ferritin"/>
    <property type="match status" value="1"/>
</dbReference>
<keyword evidence="9 14" id="KW-0408">Iron</keyword>
<comment type="function">
    <text evidence="15">Stores iron in a soluble, non-toxic, readily available form. Important for iron homeostasis. Iron is taken up in the ferrous form and deposited as ferric hydroxides after oxidation.</text>
</comment>
<keyword evidence="8 15" id="KW-0560">Oxidoreductase</keyword>
<comment type="caution">
    <text evidence="18">The sequence shown here is derived from an EMBL/GenBank/DDBJ whole genome shotgun (WGS) entry which is preliminary data.</text>
</comment>
<dbReference type="GO" id="GO:0005576">
    <property type="term" value="C:extracellular region"/>
    <property type="evidence" value="ECO:0007669"/>
    <property type="project" value="UniProtKB-SubCell"/>
</dbReference>
<evidence type="ECO:0000256" key="8">
    <source>
        <dbReference type="ARBA" id="ARBA00023002"/>
    </source>
</evidence>
<evidence type="ECO:0000256" key="14">
    <source>
        <dbReference type="PIRSR" id="PIRSR601519-1"/>
    </source>
</evidence>
<evidence type="ECO:0000259" key="17">
    <source>
        <dbReference type="PROSITE" id="PS50905"/>
    </source>
</evidence>
<protein>
    <recommendedName>
        <fullName evidence="15">Ferritin</fullName>
        <ecNumber evidence="15">1.16.3.1</ecNumber>
    </recommendedName>
</protein>
<dbReference type="InterPro" id="IPR008331">
    <property type="entry name" value="Ferritin_DPS_dom"/>
</dbReference>
<evidence type="ECO:0000256" key="12">
    <source>
        <dbReference type="ARBA" id="ARBA00047990"/>
    </source>
</evidence>
<keyword evidence="6 14" id="KW-0479">Metal-binding</keyword>
<feature type="binding site" evidence="14">
    <location>
        <position position="52"/>
    </location>
    <ligand>
        <name>Fe cation</name>
        <dbReference type="ChEBI" id="CHEBI:24875"/>
        <label>1</label>
    </ligand>
</feature>
<feature type="binding site" evidence="14">
    <location>
        <position position="175"/>
    </location>
    <ligand>
        <name>Fe cation</name>
        <dbReference type="ChEBI" id="CHEBI:24875"/>
        <label>1</label>
    </ligand>
</feature>
<dbReference type="Proteomes" id="UP001378592">
    <property type="component" value="Unassembled WGS sequence"/>
</dbReference>
<dbReference type="InterPro" id="IPR001519">
    <property type="entry name" value="Ferritin"/>
</dbReference>
<sequence length="217" mass="24294">MKTVVVSAVFFCCLALATATQYSCKAQAVQFPAFKSMENECIALMKHQVQKELNAALTYLAMAAHFSEDQVNRPGFAKMFFESANEEREHAIKFIEYLLMRGELETDIKDLISDPYPVRGLTWDSGLAALKNALALEVNVTKSINEIIKKCENPDVGENDYHLVDYLTGEFLDEQYKGQRELAGQISTLGKMTKSLGDLGEYMFDKKLLDGELPVLG</sequence>
<reference evidence="18 19" key="1">
    <citation type="submission" date="2024-03" db="EMBL/GenBank/DDBJ databases">
        <title>The genome assembly and annotation of the cricket Gryllus longicercus Weissman &amp; Gray.</title>
        <authorList>
            <person name="Szrajer S."/>
            <person name="Gray D."/>
            <person name="Ylla G."/>
        </authorList>
    </citation>
    <scope>NUCLEOTIDE SEQUENCE [LARGE SCALE GENOMIC DNA]</scope>
    <source>
        <strain evidence="18">DAG 2021-001</strain>
        <tissue evidence="18">Whole body minus gut</tissue>
    </source>
</reference>
<dbReference type="InterPro" id="IPR012347">
    <property type="entry name" value="Ferritin-like"/>
</dbReference>
<proteinExistence type="inferred from homology"/>
<organism evidence="18 19">
    <name type="scientific">Gryllus longicercus</name>
    <dbReference type="NCBI Taxonomy" id="2509291"/>
    <lineage>
        <taxon>Eukaryota</taxon>
        <taxon>Metazoa</taxon>
        <taxon>Ecdysozoa</taxon>
        <taxon>Arthropoda</taxon>
        <taxon>Hexapoda</taxon>
        <taxon>Insecta</taxon>
        <taxon>Pterygota</taxon>
        <taxon>Neoptera</taxon>
        <taxon>Polyneoptera</taxon>
        <taxon>Orthoptera</taxon>
        <taxon>Ensifera</taxon>
        <taxon>Gryllidea</taxon>
        <taxon>Grylloidea</taxon>
        <taxon>Gryllidae</taxon>
        <taxon>Gryllinae</taxon>
        <taxon>Gryllus</taxon>
    </lineage>
</organism>
<gene>
    <name evidence="18" type="ORF">R5R35_014270</name>
</gene>
<evidence type="ECO:0000313" key="19">
    <source>
        <dbReference type="Proteomes" id="UP001378592"/>
    </source>
</evidence>
<evidence type="ECO:0000256" key="10">
    <source>
        <dbReference type="ARBA" id="ARBA00023034"/>
    </source>
</evidence>
<feature type="binding site" evidence="14">
    <location>
        <position position="137"/>
    </location>
    <ligand>
        <name>Fe cation</name>
        <dbReference type="ChEBI" id="CHEBI:24875"/>
        <label>1</label>
    </ligand>
</feature>
<dbReference type="GO" id="GO:0006879">
    <property type="term" value="P:intracellular iron ion homeostasis"/>
    <property type="evidence" value="ECO:0007669"/>
    <property type="project" value="UniProtKB-KW"/>
</dbReference>
<dbReference type="GO" id="GO:0006826">
    <property type="term" value="P:iron ion transport"/>
    <property type="evidence" value="ECO:0007669"/>
    <property type="project" value="InterPro"/>
</dbReference>
<dbReference type="PANTHER" id="PTHR11431:SF43">
    <property type="entry name" value="FERRITIN"/>
    <property type="match status" value="1"/>
</dbReference>
<evidence type="ECO:0000256" key="4">
    <source>
        <dbReference type="ARBA" id="ARBA00022434"/>
    </source>
</evidence>
<keyword evidence="11" id="KW-1015">Disulfide bond</keyword>
<dbReference type="PROSITE" id="PS50905">
    <property type="entry name" value="FERRITIN_LIKE"/>
    <property type="match status" value="1"/>
</dbReference>
<dbReference type="GO" id="GO:0008198">
    <property type="term" value="F:ferrous iron binding"/>
    <property type="evidence" value="ECO:0007669"/>
    <property type="project" value="TreeGrafter"/>
</dbReference>
<dbReference type="Pfam" id="PF00210">
    <property type="entry name" value="Ferritin"/>
    <property type="match status" value="1"/>
</dbReference>